<evidence type="ECO:0000256" key="3">
    <source>
        <dbReference type="ARBA" id="ARBA00022692"/>
    </source>
</evidence>
<dbReference type="Pfam" id="PF02104">
    <property type="entry name" value="SURF1"/>
    <property type="match status" value="1"/>
</dbReference>
<comment type="similarity">
    <text evidence="2 6">Belongs to the SURF1 family.</text>
</comment>
<dbReference type="eggNOG" id="COG3346">
    <property type="taxonomic scope" value="Bacteria"/>
</dbReference>
<dbReference type="InterPro" id="IPR045214">
    <property type="entry name" value="Surf1/Surf4"/>
</dbReference>
<sequence length="242" mass="25395">MLALLALFLVAALVCGRLGAWQLDRARQSAEMAQEIADAAEANAAPVPLDDVTRPGEPVLATMIGVRVDVTGTFDAAEQLFVPGVERDGRSGYLVLAPLVVESSDALVTVVRGWVASPEDAGQLPEGEVSIVGQLGSGEAYEPGERGDGEVLSVSPAQLANTWGVPMYGMYVVAQETSPAPAAAVLVGPPPPPAEGGGGLNWRNIAYAAEWWVFGGFAVLLWVRLVRDEVRHRREDDGAALA</sequence>
<keyword evidence="8" id="KW-1185">Reference proteome</keyword>
<dbReference type="PANTHER" id="PTHR23427">
    <property type="entry name" value="SURFEIT LOCUS PROTEIN"/>
    <property type="match status" value="1"/>
</dbReference>
<evidence type="ECO:0000313" key="8">
    <source>
        <dbReference type="Proteomes" id="UP000007962"/>
    </source>
</evidence>
<comment type="subcellular location">
    <subcellularLocation>
        <location evidence="6">Cell membrane</location>
        <topology evidence="6">Multi-pass membrane protein</topology>
    </subcellularLocation>
    <subcellularLocation>
        <location evidence="1">Membrane</location>
    </subcellularLocation>
</comment>
<dbReference type="InterPro" id="IPR002994">
    <property type="entry name" value="Surf1/Shy1"/>
</dbReference>
<keyword evidence="5 6" id="KW-0472">Membrane</keyword>
<dbReference type="GO" id="GO:0005886">
    <property type="term" value="C:plasma membrane"/>
    <property type="evidence" value="ECO:0007669"/>
    <property type="project" value="UniProtKB-SubCell"/>
</dbReference>
<dbReference type="PROSITE" id="PS50895">
    <property type="entry name" value="SURF1"/>
    <property type="match status" value="1"/>
</dbReference>
<keyword evidence="6" id="KW-1003">Cell membrane</keyword>
<organism evidence="7 8">
    <name type="scientific">Beutenbergia cavernae (strain ATCC BAA-8 / DSM 12333 / CCUG 43141 / JCM 11478 / NBRC 16432 / NCIMB 13614 / HKI 0122)</name>
    <dbReference type="NCBI Taxonomy" id="471853"/>
    <lineage>
        <taxon>Bacteria</taxon>
        <taxon>Bacillati</taxon>
        <taxon>Actinomycetota</taxon>
        <taxon>Actinomycetes</taxon>
        <taxon>Micrococcales</taxon>
        <taxon>Beutenbergiaceae</taxon>
        <taxon>Beutenbergia</taxon>
    </lineage>
</organism>
<evidence type="ECO:0000256" key="2">
    <source>
        <dbReference type="ARBA" id="ARBA00007165"/>
    </source>
</evidence>
<dbReference type="EMBL" id="CP001618">
    <property type="protein sequence ID" value="ACQ81290.1"/>
    <property type="molecule type" value="Genomic_DNA"/>
</dbReference>
<dbReference type="AlphaFoldDB" id="C5BZW0"/>
<dbReference type="PANTHER" id="PTHR23427:SF2">
    <property type="entry name" value="SURFEIT LOCUS PROTEIN 1"/>
    <property type="match status" value="1"/>
</dbReference>
<comment type="caution">
    <text evidence="6">Lacks conserved residue(s) required for the propagation of feature annotation.</text>
</comment>
<proteinExistence type="inferred from homology"/>
<dbReference type="HOGENOM" id="CLU_047737_0_1_11"/>
<evidence type="ECO:0000256" key="4">
    <source>
        <dbReference type="ARBA" id="ARBA00022989"/>
    </source>
</evidence>
<dbReference type="STRING" id="471853.Bcav_3046"/>
<keyword evidence="3 6" id="KW-0812">Transmembrane</keyword>
<accession>C5BZW0</accession>
<evidence type="ECO:0000256" key="5">
    <source>
        <dbReference type="ARBA" id="ARBA00023136"/>
    </source>
</evidence>
<feature type="transmembrane region" description="Helical" evidence="6">
    <location>
        <begin position="205"/>
        <end position="225"/>
    </location>
</feature>
<reference evidence="7 8" key="1">
    <citation type="journal article" date="2009" name="Stand. Genomic Sci.">
        <title>Complete genome sequence of Beutenbergia cavernae type strain (HKI 0122).</title>
        <authorList>
            <person name="Land M."/>
            <person name="Pukall R."/>
            <person name="Abt B."/>
            <person name="Goker M."/>
            <person name="Rohde M."/>
            <person name="Glavina Del Rio T."/>
            <person name="Tice H."/>
            <person name="Copeland A."/>
            <person name="Cheng J.F."/>
            <person name="Lucas S."/>
            <person name="Chen F."/>
            <person name="Nolan M."/>
            <person name="Bruce D."/>
            <person name="Goodwin L."/>
            <person name="Pitluck S."/>
            <person name="Ivanova N."/>
            <person name="Mavromatis K."/>
            <person name="Ovchinnikova G."/>
            <person name="Pati A."/>
            <person name="Chen A."/>
            <person name="Palaniappan K."/>
            <person name="Hauser L."/>
            <person name="Chang Y.J."/>
            <person name="Jefferies C.C."/>
            <person name="Saunders E."/>
            <person name="Brettin T."/>
            <person name="Detter J.C."/>
            <person name="Han C."/>
            <person name="Chain P."/>
            <person name="Bristow J."/>
            <person name="Eisen J.A."/>
            <person name="Markowitz V."/>
            <person name="Hugenholtz P."/>
            <person name="Kyrpides N.C."/>
            <person name="Klenk H.P."/>
            <person name="Lapidus A."/>
        </authorList>
    </citation>
    <scope>NUCLEOTIDE SEQUENCE [LARGE SCALE GENOMIC DNA]</scope>
    <source>
        <strain evidence="8">ATCC BAA-8 / DSM 12333 / NBRC 16432</strain>
    </source>
</reference>
<evidence type="ECO:0000256" key="1">
    <source>
        <dbReference type="ARBA" id="ARBA00004370"/>
    </source>
</evidence>
<dbReference type="Proteomes" id="UP000007962">
    <property type="component" value="Chromosome"/>
</dbReference>
<name>C5BZW0_BEUC1</name>
<dbReference type="CDD" id="cd06662">
    <property type="entry name" value="SURF1"/>
    <property type="match status" value="1"/>
</dbReference>
<evidence type="ECO:0000256" key="6">
    <source>
        <dbReference type="RuleBase" id="RU363076"/>
    </source>
</evidence>
<protein>
    <recommendedName>
        <fullName evidence="6">SURF1-like protein</fullName>
    </recommendedName>
</protein>
<dbReference type="KEGG" id="bcv:Bcav_3046"/>
<evidence type="ECO:0000313" key="7">
    <source>
        <dbReference type="EMBL" id="ACQ81290.1"/>
    </source>
</evidence>
<keyword evidence="4 6" id="KW-1133">Transmembrane helix</keyword>
<gene>
    <name evidence="7" type="ordered locus">Bcav_3046</name>
</gene>